<accession>H2YDL7</accession>
<comment type="subcellular location">
    <subcellularLocation>
        <location evidence="1">Nucleus</location>
    </subcellularLocation>
</comment>
<dbReference type="PANTHER" id="PTHR45915">
    <property type="entry name" value="TRANSCRIPTION INTERMEDIARY FACTOR"/>
    <property type="match status" value="1"/>
</dbReference>
<dbReference type="InParanoid" id="H2YDL7"/>
<evidence type="ECO:0000256" key="1">
    <source>
        <dbReference type="ARBA" id="ARBA00004123"/>
    </source>
</evidence>
<evidence type="ECO:0000313" key="4">
    <source>
        <dbReference type="Proteomes" id="UP000007875"/>
    </source>
</evidence>
<feature type="compositionally biased region" description="Polar residues" evidence="2">
    <location>
        <begin position="7"/>
        <end position="30"/>
    </location>
</feature>
<evidence type="ECO:0000256" key="2">
    <source>
        <dbReference type="SAM" id="MobiDB-lite"/>
    </source>
</evidence>
<reference evidence="3" key="2">
    <citation type="submission" date="2025-08" db="UniProtKB">
        <authorList>
            <consortium name="Ensembl"/>
        </authorList>
    </citation>
    <scope>IDENTIFICATION</scope>
</reference>
<keyword evidence="4" id="KW-1185">Reference proteome</keyword>
<dbReference type="STRING" id="51511.ENSCSAVP00000003415"/>
<dbReference type="Ensembl" id="ENSCSAVT00000003467.1">
    <property type="protein sequence ID" value="ENSCSAVP00000003415.1"/>
    <property type="gene ID" value="ENSCSAVG00000002032.1"/>
</dbReference>
<protein>
    <submittedName>
        <fullName evidence="3">Uncharacterized protein</fullName>
    </submittedName>
</protein>
<dbReference type="GO" id="GO:0000785">
    <property type="term" value="C:chromatin"/>
    <property type="evidence" value="ECO:0007669"/>
    <property type="project" value="TreeGrafter"/>
</dbReference>
<reference evidence="3" key="3">
    <citation type="submission" date="2025-09" db="UniProtKB">
        <authorList>
            <consortium name="Ensembl"/>
        </authorList>
    </citation>
    <scope>IDENTIFICATION</scope>
</reference>
<dbReference type="HOGENOM" id="CLU_721515_0_0_1"/>
<dbReference type="PANTHER" id="PTHR45915:SF2">
    <property type="entry name" value="TOUTATIS, ISOFORM E"/>
    <property type="match status" value="1"/>
</dbReference>
<reference evidence="4" key="1">
    <citation type="submission" date="2003-08" db="EMBL/GenBank/DDBJ databases">
        <authorList>
            <person name="Birren B."/>
            <person name="Nusbaum C."/>
            <person name="Abebe A."/>
            <person name="Abouelleil A."/>
            <person name="Adekoya E."/>
            <person name="Ait-zahra M."/>
            <person name="Allen N."/>
            <person name="Allen T."/>
            <person name="An P."/>
            <person name="Anderson M."/>
            <person name="Anderson S."/>
            <person name="Arachchi H."/>
            <person name="Armbruster J."/>
            <person name="Bachantsang P."/>
            <person name="Baldwin J."/>
            <person name="Barry A."/>
            <person name="Bayul T."/>
            <person name="Blitshsteyn B."/>
            <person name="Bloom T."/>
            <person name="Blye J."/>
            <person name="Boguslavskiy L."/>
            <person name="Borowsky M."/>
            <person name="Boukhgalter B."/>
            <person name="Brunache A."/>
            <person name="Butler J."/>
            <person name="Calixte N."/>
            <person name="Calvo S."/>
            <person name="Camarata J."/>
            <person name="Campo K."/>
            <person name="Chang J."/>
            <person name="Cheshatsang Y."/>
            <person name="Citroen M."/>
            <person name="Collymore A."/>
            <person name="Considine T."/>
            <person name="Cook A."/>
            <person name="Cooke P."/>
            <person name="Corum B."/>
            <person name="Cuomo C."/>
            <person name="David R."/>
            <person name="Dawoe T."/>
            <person name="Degray S."/>
            <person name="Dodge S."/>
            <person name="Dooley K."/>
            <person name="Dorje P."/>
            <person name="Dorjee K."/>
            <person name="Dorris L."/>
            <person name="Duffey N."/>
            <person name="Dupes A."/>
            <person name="Elkins T."/>
            <person name="Engels R."/>
            <person name="Erickson J."/>
            <person name="Farina A."/>
            <person name="Faro S."/>
            <person name="Ferreira P."/>
            <person name="Fischer H."/>
            <person name="Fitzgerald M."/>
            <person name="Foley K."/>
            <person name="Gage D."/>
            <person name="Galagan J."/>
            <person name="Gearin G."/>
            <person name="Gnerre S."/>
            <person name="Gnirke A."/>
            <person name="Goyette A."/>
            <person name="Graham J."/>
            <person name="Grandbois E."/>
            <person name="Gyaltsen K."/>
            <person name="Hafez N."/>
            <person name="Hagopian D."/>
            <person name="Hagos B."/>
            <person name="Hall J."/>
            <person name="Hatcher B."/>
            <person name="Heller A."/>
            <person name="Higgins H."/>
            <person name="Honan T."/>
            <person name="Horn A."/>
            <person name="Houde N."/>
            <person name="Hughes L."/>
            <person name="Hulme W."/>
            <person name="Husby E."/>
            <person name="Iliev I."/>
            <person name="Jaffe D."/>
            <person name="Jones C."/>
            <person name="Kamal M."/>
            <person name="Kamat A."/>
            <person name="Kamvysselis M."/>
            <person name="Karlsson E."/>
            <person name="Kells C."/>
            <person name="Kieu A."/>
            <person name="Kisner P."/>
            <person name="Kodira C."/>
            <person name="Kulbokas E."/>
            <person name="Labutti K."/>
            <person name="Lama D."/>
            <person name="Landers T."/>
            <person name="Leger J."/>
            <person name="Levine S."/>
            <person name="Lewis D."/>
            <person name="Lewis T."/>
            <person name="Lindblad-toh K."/>
            <person name="Liu X."/>
            <person name="Lokyitsang T."/>
            <person name="Lokyitsang Y."/>
            <person name="Lucien O."/>
            <person name="Lui A."/>
            <person name="Ma L.J."/>
            <person name="Mabbitt R."/>
            <person name="Macdonald J."/>
            <person name="Maclean C."/>
            <person name="Major J."/>
            <person name="Manning J."/>
            <person name="Marabella R."/>
            <person name="Maru K."/>
            <person name="Matthews C."/>
            <person name="Mauceli E."/>
            <person name="Mccarthy M."/>
            <person name="Mcdonough S."/>
            <person name="Mcghee T."/>
            <person name="Meldrim J."/>
            <person name="Meneus L."/>
            <person name="Mesirov J."/>
            <person name="Mihalev A."/>
            <person name="Mihova T."/>
            <person name="Mikkelsen T."/>
            <person name="Mlenga V."/>
            <person name="Moru K."/>
            <person name="Mozes J."/>
            <person name="Mulrain L."/>
            <person name="Munson G."/>
            <person name="Naylor J."/>
            <person name="Newes C."/>
            <person name="Nguyen C."/>
            <person name="Nguyen N."/>
            <person name="Nguyen T."/>
            <person name="Nicol R."/>
            <person name="Nielsen C."/>
            <person name="Nizzari M."/>
            <person name="Norbu C."/>
            <person name="Norbu N."/>
            <person name="O'donnell P."/>
            <person name="Okoawo O."/>
            <person name="O'leary S."/>
            <person name="Omotosho B."/>
            <person name="O'neill K."/>
            <person name="Osman S."/>
            <person name="Parker S."/>
            <person name="Perrin D."/>
            <person name="Phunkhang P."/>
            <person name="Piqani B."/>
            <person name="Purcell S."/>
            <person name="Rachupka T."/>
            <person name="Ramasamy U."/>
            <person name="Rameau R."/>
            <person name="Ray V."/>
            <person name="Raymond C."/>
            <person name="Retta R."/>
            <person name="Richardson S."/>
            <person name="Rise C."/>
            <person name="Rodriguez J."/>
            <person name="Rogers J."/>
            <person name="Rogov P."/>
            <person name="Rutman M."/>
            <person name="Schupbach R."/>
            <person name="Seaman C."/>
            <person name="Settipalli S."/>
            <person name="Sharpe T."/>
            <person name="Sheridan J."/>
            <person name="Sherpa N."/>
            <person name="Shi J."/>
            <person name="Smirnov S."/>
            <person name="Smith C."/>
            <person name="Sougnez C."/>
            <person name="Spencer B."/>
            <person name="Stalker J."/>
            <person name="Stange-thomann N."/>
            <person name="Stavropoulos S."/>
            <person name="Stetson K."/>
            <person name="Stone C."/>
            <person name="Stone S."/>
            <person name="Stubbs M."/>
            <person name="Talamas J."/>
            <person name="Tchuinga P."/>
            <person name="Tenzing P."/>
            <person name="Tesfaye S."/>
            <person name="Theodore J."/>
            <person name="Thoulutsang Y."/>
            <person name="Topham K."/>
            <person name="Towey S."/>
            <person name="Tsamla T."/>
            <person name="Tsomo N."/>
            <person name="Vallee D."/>
            <person name="Vassiliev H."/>
            <person name="Venkataraman V."/>
            <person name="Vinson J."/>
            <person name="Vo A."/>
            <person name="Wade C."/>
            <person name="Wang S."/>
            <person name="Wangchuk T."/>
            <person name="Wangdi T."/>
            <person name="Whittaker C."/>
            <person name="Wilkinson J."/>
            <person name="Wu Y."/>
            <person name="Wyman D."/>
            <person name="Yadav S."/>
            <person name="Yang S."/>
            <person name="Yang X."/>
            <person name="Yeager S."/>
            <person name="Yee E."/>
            <person name="Young G."/>
            <person name="Zainoun J."/>
            <person name="Zembeck L."/>
            <person name="Zimmer A."/>
            <person name="Zody M."/>
            <person name="Lander E."/>
        </authorList>
    </citation>
    <scope>NUCLEOTIDE SEQUENCE [LARGE SCALE GENOMIC DNA]</scope>
</reference>
<sequence length="383" mass="43069">MAKNKLKLNQSSSEPQPINNKSKSKSQNPETESKTDVEIGEHTAVALLSMGINLGSLSEKQLEALSHSNREESEVKRQNVKHATVVTNGEKEPVAEPSSIPSNSLNKVEALKYHEPIIEDLPMDLSKPVPNLINQDIKQNPSGAYLPHMPFNNSGKPASQLLEMSNFIISGMHYPLHLMERSGTPKSDEIRSDFMIPSGSFDPVVYTPQDVLENPLPIPKEMKYGWWRITDIKQFDSLVDNLHSRGSREKYLHRVAVKHRKFCIEAMELSSKPEFKFANGPMKAKESVVNHDATQSTDNKEIEKDCTTENDMLDTGPQESDPIVEDILEHPVETAFQIEMETLKQVEELFDRCIAVGMLNTAWSDMPKASVTQTDLEHIPYIP</sequence>
<organism evidence="3 4">
    <name type="scientific">Ciona savignyi</name>
    <name type="common">Pacific transparent sea squirt</name>
    <dbReference type="NCBI Taxonomy" id="51511"/>
    <lineage>
        <taxon>Eukaryota</taxon>
        <taxon>Metazoa</taxon>
        <taxon>Chordata</taxon>
        <taxon>Tunicata</taxon>
        <taxon>Ascidiacea</taxon>
        <taxon>Phlebobranchia</taxon>
        <taxon>Cionidae</taxon>
        <taxon>Ciona</taxon>
    </lineage>
</organism>
<feature type="region of interest" description="Disordered" evidence="2">
    <location>
        <begin position="1"/>
        <end position="39"/>
    </location>
</feature>
<evidence type="ECO:0000313" key="3">
    <source>
        <dbReference type="Ensembl" id="ENSCSAVP00000003415.1"/>
    </source>
</evidence>
<proteinExistence type="predicted"/>
<name>H2YDL7_CIOSA</name>
<dbReference type="AlphaFoldDB" id="H2YDL7"/>
<dbReference type="Proteomes" id="UP000007875">
    <property type="component" value="Unassembled WGS sequence"/>
</dbReference>
<dbReference type="GO" id="GO:0005634">
    <property type="term" value="C:nucleus"/>
    <property type="evidence" value="ECO:0007669"/>
    <property type="project" value="UniProtKB-SubCell"/>
</dbReference>